<dbReference type="OrthoDB" id="1376078at2"/>
<evidence type="ECO:0008006" key="3">
    <source>
        <dbReference type="Google" id="ProtNLM"/>
    </source>
</evidence>
<sequence length="153" mass="17938">MKRIYYLSFLLFLILFSCEKSKQNVYKLSAINFNIEMKLEKNNSFLREYKRYLVISSKDNNEIESVRLKDDNGTGANSYLYEDVGSYIIIDCDGTWYSLNKKTGDLHLIGNFWLKYPPKNYLGTFVLTSSNKKINFIKQEKIKLNDIYKYGGG</sequence>
<accession>A0A3D9CKT7</accession>
<dbReference type="PROSITE" id="PS51257">
    <property type="entry name" value="PROKAR_LIPOPROTEIN"/>
    <property type="match status" value="1"/>
</dbReference>
<name>A0A3D9CKT7_9FLAO</name>
<proteinExistence type="predicted"/>
<organism evidence="1 2">
    <name type="scientific">Chryseobacterium flavum</name>
    <dbReference type="NCBI Taxonomy" id="415851"/>
    <lineage>
        <taxon>Bacteria</taxon>
        <taxon>Pseudomonadati</taxon>
        <taxon>Bacteroidota</taxon>
        <taxon>Flavobacteriia</taxon>
        <taxon>Flavobacteriales</taxon>
        <taxon>Weeksellaceae</taxon>
        <taxon>Chryseobacterium group</taxon>
        <taxon>Chryseobacterium</taxon>
    </lineage>
</organism>
<protein>
    <recommendedName>
        <fullName evidence="3">Lipoprotein</fullName>
    </recommendedName>
</protein>
<evidence type="ECO:0000313" key="1">
    <source>
        <dbReference type="EMBL" id="REC66362.1"/>
    </source>
</evidence>
<dbReference type="Proteomes" id="UP000256769">
    <property type="component" value="Unassembled WGS sequence"/>
</dbReference>
<reference evidence="1 2" key="1">
    <citation type="journal article" date="2007" name="Int. J. Syst. Evol. Microbiol.">
        <title>Chryseobacterium flavum sp. nov., isolated from polluted soil.</title>
        <authorList>
            <person name="Zhou Y."/>
            <person name="Dong J."/>
            <person name="Wang X."/>
            <person name="Huang X."/>
            <person name="Zhang K.Y."/>
            <person name="Zhang Y.Q."/>
            <person name="Guo Y.F."/>
            <person name="Lai R."/>
            <person name="Li W.J."/>
        </authorList>
    </citation>
    <scope>NUCLEOTIDE SEQUENCE [LARGE SCALE GENOMIC DNA]</scope>
    <source>
        <strain evidence="1 2">KCTC 12877</strain>
    </source>
</reference>
<comment type="caution">
    <text evidence="1">The sequence shown here is derived from an EMBL/GenBank/DDBJ whole genome shotgun (WGS) entry which is preliminary data.</text>
</comment>
<dbReference type="EMBL" id="QNUE01000009">
    <property type="protein sequence ID" value="REC66362.1"/>
    <property type="molecule type" value="Genomic_DNA"/>
</dbReference>
<evidence type="ECO:0000313" key="2">
    <source>
        <dbReference type="Proteomes" id="UP000256769"/>
    </source>
</evidence>
<dbReference type="RefSeq" id="WP_115960645.1">
    <property type="nucleotide sequence ID" value="NZ_JBEPLQ010000004.1"/>
</dbReference>
<gene>
    <name evidence="1" type="ORF">DRF59_12885</name>
</gene>
<keyword evidence="2" id="KW-1185">Reference proteome</keyword>
<dbReference type="AlphaFoldDB" id="A0A3D9CKT7"/>